<reference evidence="2" key="1">
    <citation type="submission" date="2021-02" db="EMBL/GenBank/DDBJ databases">
        <authorList>
            <person name="Dougan E. K."/>
            <person name="Rhodes N."/>
            <person name="Thang M."/>
            <person name="Chan C."/>
        </authorList>
    </citation>
    <scope>NUCLEOTIDE SEQUENCE</scope>
</reference>
<accession>A0A813GU36</accession>
<sequence length="236" mass="25383">IACADQIRGEVNRCHSDPGWLARLRDASCLAVVALLSCEAFSAVARTEALHDDASAASLRSSLESLLNPSEIPPWSSEAGLLFTLLLLRSQPAWLRETSSESPLRKLQALPLKAQAQGPATSGPRRLLVLRLIEELTLLDPKPSSCQEAVLRQVLADKGLWDLAGKEAAEGRASDEEVVADPAPNSDEEAMPSDEEKCEERPPGTCAFLPRAGDKDCLLRLHAVATARLCACLATR</sequence>
<evidence type="ECO:0000313" key="2">
    <source>
        <dbReference type="EMBL" id="CAE8628969.1"/>
    </source>
</evidence>
<feature type="region of interest" description="Disordered" evidence="1">
    <location>
        <begin position="167"/>
        <end position="201"/>
    </location>
</feature>
<dbReference type="AlphaFoldDB" id="A0A813GU36"/>
<evidence type="ECO:0000256" key="1">
    <source>
        <dbReference type="SAM" id="MobiDB-lite"/>
    </source>
</evidence>
<feature type="non-terminal residue" evidence="2">
    <location>
        <position position="236"/>
    </location>
</feature>
<organism evidence="2 3">
    <name type="scientific">Polarella glacialis</name>
    <name type="common">Dinoflagellate</name>
    <dbReference type="NCBI Taxonomy" id="89957"/>
    <lineage>
        <taxon>Eukaryota</taxon>
        <taxon>Sar</taxon>
        <taxon>Alveolata</taxon>
        <taxon>Dinophyceae</taxon>
        <taxon>Suessiales</taxon>
        <taxon>Suessiaceae</taxon>
        <taxon>Polarella</taxon>
    </lineage>
</organism>
<name>A0A813GU36_POLGL</name>
<gene>
    <name evidence="2" type="ORF">PGLA1383_LOCUS45551</name>
</gene>
<proteinExistence type="predicted"/>
<comment type="caution">
    <text evidence="2">The sequence shown here is derived from an EMBL/GenBank/DDBJ whole genome shotgun (WGS) entry which is preliminary data.</text>
</comment>
<dbReference type="EMBL" id="CAJNNV010029560">
    <property type="protein sequence ID" value="CAE8628969.1"/>
    <property type="molecule type" value="Genomic_DNA"/>
</dbReference>
<evidence type="ECO:0000313" key="3">
    <source>
        <dbReference type="Proteomes" id="UP000654075"/>
    </source>
</evidence>
<protein>
    <submittedName>
        <fullName evidence="2">Uncharacterized protein</fullName>
    </submittedName>
</protein>
<dbReference type="Proteomes" id="UP000654075">
    <property type="component" value="Unassembled WGS sequence"/>
</dbReference>
<keyword evidence="3" id="KW-1185">Reference proteome</keyword>